<organism evidence="4 5">
    <name type="scientific">Nocardia farcinica</name>
    <dbReference type="NCBI Taxonomy" id="37329"/>
    <lineage>
        <taxon>Bacteria</taxon>
        <taxon>Bacillati</taxon>
        <taxon>Actinomycetota</taxon>
        <taxon>Actinomycetes</taxon>
        <taxon>Mycobacteriales</taxon>
        <taxon>Nocardiaceae</taxon>
        <taxon>Nocardia</taxon>
    </lineage>
</organism>
<dbReference type="AlphaFoldDB" id="A0A0H5NX52"/>
<feature type="domain" description="PAS" evidence="3">
    <location>
        <begin position="24"/>
        <end position="76"/>
    </location>
</feature>
<proteinExistence type="predicted"/>
<dbReference type="SUPFAM" id="SSF55785">
    <property type="entry name" value="PYP-like sensor domain (PAS domain)"/>
    <property type="match status" value="1"/>
</dbReference>
<dbReference type="KEGG" id="nfr:ERS450000_00788"/>
<dbReference type="InterPro" id="IPR001932">
    <property type="entry name" value="PPM-type_phosphatase-like_dom"/>
</dbReference>
<evidence type="ECO:0000259" key="3">
    <source>
        <dbReference type="PROSITE" id="PS50112"/>
    </source>
</evidence>
<dbReference type="PANTHER" id="PTHR43156">
    <property type="entry name" value="STAGE II SPORULATION PROTEIN E-RELATED"/>
    <property type="match status" value="1"/>
</dbReference>
<dbReference type="GO" id="GO:0016791">
    <property type="term" value="F:phosphatase activity"/>
    <property type="evidence" value="ECO:0007669"/>
    <property type="project" value="TreeGrafter"/>
</dbReference>
<accession>A0A0H5NX52</accession>
<dbReference type="EC" id="3.1.3.3" evidence="4"/>
<protein>
    <submittedName>
        <fullName evidence="4">Phosphoserine phosphatase rsbP</fullName>
        <ecNumber evidence="4">3.1.3.3</ecNumber>
    </submittedName>
</protein>
<dbReference type="InterPro" id="IPR052016">
    <property type="entry name" value="Bact_Sigma-Reg"/>
</dbReference>
<dbReference type="EMBL" id="LN868938">
    <property type="protein sequence ID" value="CRY74621.1"/>
    <property type="molecule type" value="Genomic_DNA"/>
</dbReference>
<evidence type="ECO:0000313" key="4">
    <source>
        <dbReference type="EMBL" id="CRY74621.1"/>
    </source>
</evidence>
<dbReference type="NCBIfam" id="TIGR00229">
    <property type="entry name" value="sensory_box"/>
    <property type="match status" value="1"/>
</dbReference>
<reference evidence="5" key="1">
    <citation type="submission" date="2015-03" db="EMBL/GenBank/DDBJ databases">
        <authorList>
            <consortium name="Pathogen Informatics"/>
        </authorList>
    </citation>
    <scope>NUCLEOTIDE SEQUENCE [LARGE SCALE GENOMIC DNA]</scope>
    <source>
        <strain evidence="5">NCTC11134</strain>
    </source>
</reference>
<sequence length="415" mass="44046">MCTTGGPEGGRPLPGEPVEFAMLLEDSTEDLYENAPCGYLSTLLDGTIAKINTTLLGWLGYTRDEVVGRRHFSDLLTVGGRLYHETHFAPLLRMQGEIRGIALELRTATGERLPVLVTSTVKTAADGRPLLIRTTVFDARERRAYEAELLRARRAADAERERLQRLNTILQRTLLPSALEPVPGFEVAAHYHIASLDEVGGDFYDLFPLADGGWGFFLGDVCGKGAAAAVITSRIRYTLRAAAVHDPDPAAVLTHLNRVMIAAYQPGDPRFCTVVHGRLTREGVAVHVTLAAGGHPPALLLRADGTADFLPTPGGQLIGALPGATIATRGIDLAPGDTLLLYSDGLTEARTGAGGLYGEDALLDFARSIAPAGASEVITELTTLLDSLGNGVTDDTALLALHRSTAAGVQPATDT</sequence>
<dbReference type="Pfam" id="PF13426">
    <property type="entry name" value="PAS_9"/>
    <property type="match status" value="1"/>
</dbReference>
<evidence type="ECO:0000256" key="1">
    <source>
        <dbReference type="ARBA" id="ARBA00022801"/>
    </source>
</evidence>
<dbReference type="Proteomes" id="UP000057820">
    <property type="component" value="Chromosome 1"/>
</dbReference>
<dbReference type="SMART" id="SM00091">
    <property type="entry name" value="PAS"/>
    <property type="match status" value="1"/>
</dbReference>
<dbReference type="SUPFAM" id="SSF81606">
    <property type="entry name" value="PP2C-like"/>
    <property type="match status" value="1"/>
</dbReference>
<dbReference type="RefSeq" id="WP_060590570.1">
    <property type="nucleotide sequence ID" value="NZ_CP031418.1"/>
</dbReference>
<dbReference type="Pfam" id="PF07228">
    <property type="entry name" value="SpoIIE"/>
    <property type="match status" value="1"/>
</dbReference>
<dbReference type="CDD" id="cd00130">
    <property type="entry name" value="PAS"/>
    <property type="match status" value="1"/>
</dbReference>
<dbReference type="PANTHER" id="PTHR43156:SF2">
    <property type="entry name" value="STAGE II SPORULATION PROTEIN E"/>
    <property type="match status" value="1"/>
</dbReference>
<dbReference type="PROSITE" id="PS50112">
    <property type="entry name" value="PAS"/>
    <property type="match status" value="1"/>
</dbReference>
<dbReference type="Gene3D" id="3.60.40.10">
    <property type="entry name" value="PPM-type phosphatase domain"/>
    <property type="match status" value="1"/>
</dbReference>
<dbReference type="InterPro" id="IPR035965">
    <property type="entry name" value="PAS-like_dom_sf"/>
</dbReference>
<dbReference type="SMART" id="SM00331">
    <property type="entry name" value="PP2C_SIG"/>
    <property type="match status" value="1"/>
</dbReference>
<evidence type="ECO:0000256" key="2">
    <source>
        <dbReference type="SAM" id="Coils"/>
    </source>
</evidence>
<evidence type="ECO:0000313" key="5">
    <source>
        <dbReference type="Proteomes" id="UP000057820"/>
    </source>
</evidence>
<dbReference type="InterPro" id="IPR000014">
    <property type="entry name" value="PAS"/>
</dbReference>
<name>A0A0H5NX52_NOCFR</name>
<gene>
    <name evidence="4" type="primary">rsbP_1</name>
    <name evidence="4" type="ORF">ERS450000_00788</name>
</gene>
<keyword evidence="1 4" id="KW-0378">Hydrolase</keyword>
<feature type="coiled-coil region" evidence="2">
    <location>
        <begin position="142"/>
        <end position="173"/>
    </location>
</feature>
<dbReference type="InterPro" id="IPR036457">
    <property type="entry name" value="PPM-type-like_dom_sf"/>
</dbReference>
<keyword evidence="2" id="KW-0175">Coiled coil</keyword>
<dbReference type="Gene3D" id="3.30.450.20">
    <property type="entry name" value="PAS domain"/>
    <property type="match status" value="1"/>
</dbReference>